<evidence type="ECO:0000256" key="3">
    <source>
        <dbReference type="ARBA" id="ARBA00011233"/>
    </source>
</evidence>
<gene>
    <name evidence="6" type="ORF">METZ01_LOCUS64304</name>
</gene>
<evidence type="ECO:0000256" key="1">
    <source>
        <dbReference type="ARBA" id="ARBA00004761"/>
    </source>
</evidence>
<evidence type="ECO:0000256" key="2">
    <source>
        <dbReference type="ARBA" id="ARBA00006906"/>
    </source>
</evidence>
<dbReference type="PANTHER" id="PTHR30246">
    <property type="entry name" value="2-KETO-3-DEOXY-6-PHOSPHOGLUCONATE ALDOLASE"/>
    <property type="match status" value="1"/>
</dbReference>
<dbReference type="InterPro" id="IPR013785">
    <property type="entry name" value="Aldolase_TIM"/>
</dbReference>
<comment type="subunit">
    <text evidence="3">Homotrimer.</text>
</comment>
<reference evidence="6" key="1">
    <citation type="submission" date="2018-05" db="EMBL/GenBank/DDBJ databases">
        <authorList>
            <person name="Lanie J.A."/>
            <person name="Ng W.-L."/>
            <person name="Kazmierczak K.M."/>
            <person name="Andrzejewski T.M."/>
            <person name="Davidsen T.M."/>
            <person name="Wayne K.J."/>
            <person name="Tettelin H."/>
            <person name="Glass J.I."/>
            <person name="Rusch D."/>
            <person name="Podicherti R."/>
            <person name="Tsui H.-C.T."/>
            <person name="Winkler M.E."/>
        </authorList>
    </citation>
    <scope>NUCLEOTIDE SEQUENCE</scope>
</reference>
<dbReference type="CDD" id="cd00452">
    <property type="entry name" value="KDPG_aldolase"/>
    <property type="match status" value="1"/>
</dbReference>
<dbReference type="PANTHER" id="PTHR30246:SF1">
    <property type="entry name" value="2-DEHYDRO-3-DEOXY-6-PHOSPHOGALACTONATE ALDOLASE-RELATED"/>
    <property type="match status" value="1"/>
</dbReference>
<comment type="similarity">
    <text evidence="2">Belongs to the KHG/KDPG aldolase family.</text>
</comment>
<dbReference type="Pfam" id="PF01081">
    <property type="entry name" value="Aldolase"/>
    <property type="match status" value="1"/>
</dbReference>
<keyword evidence="4" id="KW-0456">Lyase</keyword>
<evidence type="ECO:0000256" key="4">
    <source>
        <dbReference type="ARBA" id="ARBA00023239"/>
    </source>
</evidence>
<sequence length="172" mass="19545">VNFKEDLLKLTSLLDANKKIKIIEITLRESHSLENAIKLKKRFPNLIIGLGSIINKKQYEEVKNYNFNFFVSPGTIYEMINSKIGNYIPGAETISEFNYLDNNEINIVKFFPATLSGGNLKLKSIENIYKNLTFIPTGGINKSNINSYINLKNVLCVGMSNIPDIIDFFNQD</sequence>
<feature type="non-terminal residue" evidence="6">
    <location>
        <position position="1"/>
    </location>
</feature>
<dbReference type="Gene3D" id="3.20.20.70">
    <property type="entry name" value="Aldolase class I"/>
    <property type="match status" value="1"/>
</dbReference>
<dbReference type="GO" id="GO:0016829">
    <property type="term" value="F:lyase activity"/>
    <property type="evidence" value="ECO:0007669"/>
    <property type="project" value="UniProtKB-KW"/>
</dbReference>
<keyword evidence="5" id="KW-0119">Carbohydrate metabolism</keyword>
<dbReference type="AlphaFoldDB" id="A0A381T5I0"/>
<evidence type="ECO:0008006" key="7">
    <source>
        <dbReference type="Google" id="ProtNLM"/>
    </source>
</evidence>
<evidence type="ECO:0000313" key="6">
    <source>
        <dbReference type="EMBL" id="SVA11450.1"/>
    </source>
</evidence>
<dbReference type="InterPro" id="IPR000887">
    <property type="entry name" value="Aldlse_KDPG_KHG"/>
</dbReference>
<dbReference type="SUPFAM" id="SSF51569">
    <property type="entry name" value="Aldolase"/>
    <property type="match status" value="1"/>
</dbReference>
<evidence type="ECO:0000256" key="5">
    <source>
        <dbReference type="ARBA" id="ARBA00023277"/>
    </source>
</evidence>
<accession>A0A381T5I0</accession>
<protein>
    <recommendedName>
        <fullName evidence="7">2-dehydro-3-deoxyphosphogluconate aldolase/4-hydroxy-2-oxoglutarate aldolase</fullName>
    </recommendedName>
</protein>
<name>A0A381T5I0_9ZZZZ</name>
<organism evidence="6">
    <name type="scientific">marine metagenome</name>
    <dbReference type="NCBI Taxonomy" id="408172"/>
    <lineage>
        <taxon>unclassified sequences</taxon>
        <taxon>metagenomes</taxon>
        <taxon>ecological metagenomes</taxon>
    </lineage>
</organism>
<comment type="pathway">
    <text evidence="1">Carbohydrate acid metabolism.</text>
</comment>
<dbReference type="EMBL" id="UINC01004058">
    <property type="protein sequence ID" value="SVA11450.1"/>
    <property type="molecule type" value="Genomic_DNA"/>
</dbReference>
<proteinExistence type="inferred from homology"/>